<gene>
    <name evidence="1" type="ORF">OOJ09_29455</name>
</gene>
<protein>
    <submittedName>
        <fullName evidence="1">Uncharacterized protein</fullName>
    </submittedName>
</protein>
<reference evidence="1" key="1">
    <citation type="submission" date="2022-11" db="EMBL/GenBank/DDBJ databases">
        <authorList>
            <person name="Coimbra C."/>
        </authorList>
    </citation>
    <scope>NUCLEOTIDE SEQUENCE</scope>
    <source>
        <strain evidence="1">Jales19</strain>
    </source>
</reference>
<comment type="caution">
    <text evidence="1">The sequence shown here is derived from an EMBL/GenBank/DDBJ whole genome shotgun (WGS) entry which is preliminary data.</text>
</comment>
<accession>A0ABT4R3A8</accession>
<dbReference type="EMBL" id="JAPFQA010000025">
    <property type="protein sequence ID" value="MCZ8548318.1"/>
    <property type="molecule type" value="Genomic_DNA"/>
</dbReference>
<keyword evidence="2" id="KW-1185">Reference proteome</keyword>
<dbReference type="RefSeq" id="WP_269908572.1">
    <property type="nucleotide sequence ID" value="NZ_JAPFQA010000025.1"/>
</dbReference>
<organism evidence="1 2">
    <name type="scientific">Mesorhizobium qingshengii</name>
    <dbReference type="NCBI Taxonomy" id="1165689"/>
    <lineage>
        <taxon>Bacteria</taxon>
        <taxon>Pseudomonadati</taxon>
        <taxon>Pseudomonadota</taxon>
        <taxon>Alphaproteobacteria</taxon>
        <taxon>Hyphomicrobiales</taxon>
        <taxon>Phyllobacteriaceae</taxon>
        <taxon>Mesorhizobium</taxon>
    </lineage>
</organism>
<evidence type="ECO:0000313" key="1">
    <source>
        <dbReference type="EMBL" id="MCZ8548318.1"/>
    </source>
</evidence>
<proteinExistence type="predicted"/>
<sequence>MDEQAMAAALAARTQKANILGVFDVANNTVAVIESRLLGEAIHFVANASVLGYDVRAAVVEYGTAGTPDIRARGCAVLWAKYGSALLGP</sequence>
<dbReference type="Proteomes" id="UP001152178">
    <property type="component" value="Unassembled WGS sequence"/>
</dbReference>
<evidence type="ECO:0000313" key="2">
    <source>
        <dbReference type="Proteomes" id="UP001152178"/>
    </source>
</evidence>
<name>A0ABT4R3A8_9HYPH</name>